<dbReference type="PANTHER" id="PTHR43085:SF1">
    <property type="entry name" value="PSEUDOURIDINE KINASE-RELATED"/>
    <property type="match status" value="1"/>
</dbReference>
<evidence type="ECO:0000259" key="6">
    <source>
        <dbReference type="Pfam" id="PF00294"/>
    </source>
</evidence>
<keyword evidence="4 7" id="KW-0418">Kinase</keyword>
<protein>
    <submittedName>
        <fullName evidence="7">PfkB family carbohydrate kinase</fullName>
    </submittedName>
</protein>
<dbReference type="InterPro" id="IPR002173">
    <property type="entry name" value="Carboh/pur_kinase_PfkB_CS"/>
</dbReference>
<accession>A0ABZ1ZC81</accession>
<sequence>MTDASVPRTGSGPGSRPRSVLVLGEALVDLVPADGDVGVRAAQPGGAPANVAVGLARLGGRPSFVGGLGDDAFAASVEAWLTGAGVDLSLSARCSLPTALAVADPGDHGNTYRFHLGDTATFELPDRAAEAARFGAVYVGGLAAVVEPAAGVVAATARAAARAGLLAVDPNVREDRTLDPVRSLGRLRELCSLARVVKASDEDLVRLWPDAAPEASCRALAGEGRLVVLTRGAEGATAYVHDAPAVSVPALPVRVVNTIGAGDAFMAGMLTWLGTEADWDPDLSAGQARAMLEYAAATAASVCARAGTEPTAPVGV</sequence>
<keyword evidence="5" id="KW-0067">ATP-binding</keyword>
<proteinExistence type="inferred from homology"/>
<evidence type="ECO:0000256" key="2">
    <source>
        <dbReference type="ARBA" id="ARBA00022679"/>
    </source>
</evidence>
<evidence type="ECO:0000256" key="5">
    <source>
        <dbReference type="ARBA" id="ARBA00022840"/>
    </source>
</evidence>
<evidence type="ECO:0000256" key="4">
    <source>
        <dbReference type="ARBA" id="ARBA00022777"/>
    </source>
</evidence>
<dbReference type="InterPro" id="IPR050306">
    <property type="entry name" value="PfkB_Carbo_kinase"/>
</dbReference>
<dbReference type="Pfam" id="PF00294">
    <property type="entry name" value="PfkB"/>
    <property type="match status" value="1"/>
</dbReference>
<dbReference type="PROSITE" id="PS00584">
    <property type="entry name" value="PFKB_KINASES_2"/>
    <property type="match status" value="1"/>
</dbReference>
<dbReference type="SUPFAM" id="SSF53613">
    <property type="entry name" value="Ribokinase-like"/>
    <property type="match status" value="1"/>
</dbReference>
<reference evidence="7" key="1">
    <citation type="submission" date="2022-10" db="EMBL/GenBank/DDBJ databases">
        <title>The complete genomes of actinobacterial strains from the NBC collection.</title>
        <authorList>
            <person name="Joergensen T.S."/>
            <person name="Alvarez Arevalo M."/>
            <person name="Sterndorff E.B."/>
            <person name="Faurdal D."/>
            <person name="Vuksanovic O."/>
            <person name="Mourched A.-S."/>
            <person name="Charusanti P."/>
            <person name="Shaw S."/>
            <person name="Blin K."/>
            <person name="Weber T."/>
        </authorList>
    </citation>
    <scope>NUCLEOTIDE SEQUENCE</scope>
    <source>
        <strain evidence="7">NBC_01436</strain>
    </source>
</reference>
<dbReference type="RefSeq" id="WP_329353995.1">
    <property type="nucleotide sequence ID" value="NZ_CP109490.1"/>
</dbReference>
<dbReference type="InterPro" id="IPR011611">
    <property type="entry name" value="PfkB_dom"/>
</dbReference>
<keyword evidence="8" id="KW-1185">Reference proteome</keyword>
<dbReference type="Gene3D" id="3.40.1190.20">
    <property type="match status" value="1"/>
</dbReference>
<name>A0ABZ1ZC81_STRAQ</name>
<dbReference type="GO" id="GO:0016301">
    <property type="term" value="F:kinase activity"/>
    <property type="evidence" value="ECO:0007669"/>
    <property type="project" value="UniProtKB-KW"/>
</dbReference>
<comment type="similarity">
    <text evidence="1">Belongs to the carbohydrate kinase PfkB family.</text>
</comment>
<organism evidence="7 8">
    <name type="scientific">Streptomyces anulatus</name>
    <name type="common">Streptomyces chrysomallus</name>
    <dbReference type="NCBI Taxonomy" id="1892"/>
    <lineage>
        <taxon>Bacteria</taxon>
        <taxon>Bacillati</taxon>
        <taxon>Actinomycetota</taxon>
        <taxon>Actinomycetes</taxon>
        <taxon>Kitasatosporales</taxon>
        <taxon>Streptomycetaceae</taxon>
        <taxon>Streptomyces</taxon>
    </lineage>
</organism>
<dbReference type="InterPro" id="IPR029056">
    <property type="entry name" value="Ribokinase-like"/>
</dbReference>
<gene>
    <name evidence="7" type="ORF">OG367_01300</name>
</gene>
<keyword evidence="2" id="KW-0808">Transferase</keyword>
<evidence type="ECO:0000256" key="1">
    <source>
        <dbReference type="ARBA" id="ARBA00010688"/>
    </source>
</evidence>
<dbReference type="Proteomes" id="UP001431926">
    <property type="component" value="Chromosome"/>
</dbReference>
<evidence type="ECO:0000313" key="7">
    <source>
        <dbReference type="EMBL" id="WUX34937.1"/>
    </source>
</evidence>
<dbReference type="PANTHER" id="PTHR43085">
    <property type="entry name" value="HEXOKINASE FAMILY MEMBER"/>
    <property type="match status" value="1"/>
</dbReference>
<dbReference type="PROSITE" id="PS00583">
    <property type="entry name" value="PFKB_KINASES_1"/>
    <property type="match status" value="1"/>
</dbReference>
<dbReference type="EMBL" id="CP109491">
    <property type="protein sequence ID" value="WUX34937.1"/>
    <property type="molecule type" value="Genomic_DNA"/>
</dbReference>
<feature type="domain" description="Carbohydrate kinase PfkB" evidence="6">
    <location>
        <begin position="19"/>
        <end position="311"/>
    </location>
</feature>
<evidence type="ECO:0000313" key="8">
    <source>
        <dbReference type="Proteomes" id="UP001431926"/>
    </source>
</evidence>
<keyword evidence="3" id="KW-0547">Nucleotide-binding</keyword>
<evidence type="ECO:0000256" key="3">
    <source>
        <dbReference type="ARBA" id="ARBA00022741"/>
    </source>
</evidence>